<sequence>MGVILGDPYANCLKSVLQIAGITLVPTLVSFVHDLFLALWDVVERAKPEDVVIAAFKNIQVPRERIFLVSIVRYSDRWRSLSWMLLAAAEEDQMADEQGLEPTPGNMGGARTSFKAPRRSISDAREFKQGLVPHPTLYPHLLDRFQLSPVEMESLTTLATAFHKGRYPTTASNIPAILGCAKLLSGDALPHSTQRALFSRLQYHARACRRATAVTEFLEWNLTEPVEGWRRAIGLTRMKEAEAAGAKIMTAFISDTADGAQGERQSLWRPLGPGEWLTKAWVAAGKPEVEVGKWEAALLYGNTQAGVSLNTRTDGGVEE</sequence>
<organism evidence="1 2">
    <name type="scientific">Mycena rosella</name>
    <name type="common">Pink bonnet</name>
    <name type="synonym">Agaricus rosellus</name>
    <dbReference type="NCBI Taxonomy" id="1033263"/>
    <lineage>
        <taxon>Eukaryota</taxon>
        <taxon>Fungi</taxon>
        <taxon>Dikarya</taxon>
        <taxon>Basidiomycota</taxon>
        <taxon>Agaricomycotina</taxon>
        <taxon>Agaricomycetes</taxon>
        <taxon>Agaricomycetidae</taxon>
        <taxon>Agaricales</taxon>
        <taxon>Marasmiineae</taxon>
        <taxon>Mycenaceae</taxon>
        <taxon>Mycena</taxon>
    </lineage>
</organism>
<keyword evidence="2" id="KW-1185">Reference proteome</keyword>
<dbReference type="Proteomes" id="UP001221757">
    <property type="component" value="Unassembled WGS sequence"/>
</dbReference>
<dbReference type="AlphaFoldDB" id="A0AAD7CQE2"/>
<proteinExistence type="predicted"/>
<dbReference type="EMBL" id="JARKIE010000282">
    <property type="protein sequence ID" value="KAJ7658111.1"/>
    <property type="molecule type" value="Genomic_DNA"/>
</dbReference>
<comment type="caution">
    <text evidence="1">The sequence shown here is derived from an EMBL/GenBank/DDBJ whole genome shotgun (WGS) entry which is preliminary data.</text>
</comment>
<name>A0AAD7CQE2_MYCRO</name>
<reference evidence="1" key="1">
    <citation type="submission" date="2023-03" db="EMBL/GenBank/DDBJ databases">
        <title>Massive genome expansion in bonnet fungi (Mycena s.s.) driven by repeated elements and novel gene families across ecological guilds.</title>
        <authorList>
            <consortium name="Lawrence Berkeley National Laboratory"/>
            <person name="Harder C.B."/>
            <person name="Miyauchi S."/>
            <person name="Viragh M."/>
            <person name="Kuo A."/>
            <person name="Thoen E."/>
            <person name="Andreopoulos B."/>
            <person name="Lu D."/>
            <person name="Skrede I."/>
            <person name="Drula E."/>
            <person name="Henrissat B."/>
            <person name="Morin E."/>
            <person name="Kohler A."/>
            <person name="Barry K."/>
            <person name="LaButti K."/>
            <person name="Morin E."/>
            <person name="Salamov A."/>
            <person name="Lipzen A."/>
            <person name="Mereny Z."/>
            <person name="Hegedus B."/>
            <person name="Baldrian P."/>
            <person name="Stursova M."/>
            <person name="Weitz H."/>
            <person name="Taylor A."/>
            <person name="Grigoriev I.V."/>
            <person name="Nagy L.G."/>
            <person name="Martin F."/>
            <person name="Kauserud H."/>
        </authorList>
    </citation>
    <scope>NUCLEOTIDE SEQUENCE</scope>
    <source>
        <strain evidence="1">CBHHK067</strain>
    </source>
</reference>
<evidence type="ECO:0000313" key="2">
    <source>
        <dbReference type="Proteomes" id="UP001221757"/>
    </source>
</evidence>
<protein>
    <submittedName>
        <fullName evidence="1">Uncharacterized protein</fullName>
    </submittedName>
</protein>
<gene>
    <name evidence="1" type="ORF">B0H17DRAFT_1337756</name>
</gene>
<accession>A0AAD7CQE2</accession>
<evidence type="ECO:0000313" key="1">
    <source>
        <dbReference type="EMBL" id="KAJ7658111.1"/>
    </source>
</evidence>